<dbReference type="RefSeq" id="WP_320556892.1">
    <property type="nucleotide sequence ID" value="NZ_JAXDAE010000039.1"/>
</dbReference>
<protein>
    <recommendedName>
        <fullName evidence="3">DUF4375 domain-containing protein</fullName>
    </recommendedName>
</protein>
<evidence type="ECO:0000313" key="1">
    <source>
        <dbReference type="EMBL" id="MDY2588550.1"/>
    </source>
</evidence>
<evidence type="ECO:0000313" key="2">
    <source>
        <dbReference type="Proteomes" id="UP001285855"/>
    </source>
</evidence>
<accession>A0ABU5EQ13</accession>
<gene>
    <name evidence="1" type="ORF">SNF14_14495</name>
</gene>
<dbReference type="EMBL" id="JAXDAE010000039">
    <property type="protein sequence ID" value="MDY2588550.1"/>
    <property type="molecule type" value="Genomic_DNA"/>
</dbReference>
<sequence>MKSKLSILFLLIYNLCSSQTDIDFSNLKVTEARVDSINLYFDKVLKSEGEKKKELEKQFFELLPNSHSQMSDAMYIDTWKKHIEWKKSKHKKNYVPKLYVVNPWVKYLSQMDYYDKDAYYEKYFNICIGGEYGADYLRAGFEIYERFLSDTKTACEKLEKLTDKEIESIFYFIFDETHPEHNEENISLYNEMLLRIKKENKKLSELLEKSYKRIIEEQRNH</sequence>
<comment type="caution">
    <text evidence="1">The sequence shown here is derived from an EMBL/GenBank/DDBJ whole genome shotgun (WGS) entry which is preliminary data.</text>
</comment>
<evidence type="ECO:0008006" key="3">
    <source>
        <dbReference type="Google" id="ProtNLM"/>
    </source>
</evidence>
<proteinExistence type="predicted"/>
<reference evidence="1 2" key="1">
    <citation type="submission" date="2023-11" db="EMBL/GenBank/DDBJ databases">
        <title>Winogradskyella pelagius sp. nov., isolated from coastal sediment.</title>
        <authorList>
            <person name="Li F."/>
        </authorList>
    </citation>
    <scope>NUCLEOTIDE SEQUENCE [LARGE SCALE GENOMIC DNA]</scope>
    <source>
        <strain evidence="1 2">KCTC 23502</strain>
    </source>
</reference>
<keyword evidence="2" id="KW-1185">Reference proteome</keyword>
<dbReference type="Proteomes" id="UP001285855">
    <property type="component" value="Unassembled WGS sequence"/>
</dbReference>
<organism evidence="1 2">
    <name type="scientific">Winogradskyella aquimaris</name>
    <dbReference type="NCBI Taxonomy" id="864074"/>
    <lineage>
        <taxon>Bacteria</taxon>
        <taxon>Pseudomonadati</taxon>
        <taxon>Bacteroidota</taxon>
        <taxon>Flavobacteriia</taxon>
        <taxon>Flavobacteriales</taxon>
        <taxon>Flavobacteriaceae</taxon>
        <taxon>Winogradskyella</taxon>
    </lineage>
</organism>
<name>A0ABU5EQ13_9FLAO</name>